<feature type="transmembrane region" description="Helical" evidence="2">
    <location>
        <begin position="106"/>
        <end position="128"/>
    </location>
</feature>
<dbReference type="RefSeq" id="WP_070113730.1">
    <property type="nucleotide sequence ID" value="NZ_JAAOMM010000007.1"/>
</dbReference>
<organism evidence="3 4">
    <name type="scientific">Acidithiobacillus caldus</name>
    <dbReference type="NCBI Taxonomy" id="33059"/>
    <lineage>
        <taxon>Bacteria</taxon>
        <taxon>Pseudomonadati</taxon>
        <taxon>Pseudomonadota</taxon>
        <taxon>Acidithiobacillia</taxon>
        <taxon>Acidithiobacillales</taxon>
        <taxon>Acidithiobacillaceae</taxon>
        <taxon>Acidithiobacillus</taxon>
    </lineage>
</organism>
<comment type="caution">
    <text evidence="3">The sequence shown here is derived from an EMBL/GenBank/DDBJ whole genome shotgun (WGS) entry which is preliminary data.</text>
</comment>
<proteinExistence type="predicted"/>
<feature type="transmembrane region" description="Helical" evidence="2">
    <location>
        <begin position="77"/>
        <end position="100"/>
    </location>
</feature>
<sequence>MSAGILSATMLLAIFWMGQFIWFPDGDALVRLLLADGSPPQSAEERWAMDLYRATFSPDAIPLWLQRALVRTATWEWFLLLVLAVVLSLSDVGLCPSILAGLVFPAWGILQLLLSFLFLAETILLWRAKTPIGSTTRKLAWLAAHPLRPLRGAPLRLPSAGLPPARPPAGRNPPAGRSPPPARLPWWFWIDRGSAETVLRMLVFLGGFLASVAVVLYVSYASGSRLSVEGFWQILVVWGLVVLESIVPITLWLYYLDWTHRDRSVLLSWARRQGRNVSPRRQESGALSRHPPENHRR</sequence>
<feature type="region of interest" description="Disordered" evidence="1">
    <location>
        <begin position="278"/>
        <end position="297"/>
    </location>
</feature>
<gene>
    <name evidence="3" type="ORF">BAE27_07045</name>
</gene>
<protein>
    <recommendedName>
        <fullName evidence="5">Transmembrane protein</fullName>
    </recommendedName>
</protein>
<keyword evidence="2" id="KW-1133">Transmembrane helix</keyword>
<dbReference type="EMBL" id="LZYE01000186">
    <property type="protein sequence ID" value="OFC35865.1"/>
    <property type="molecule type" value="Genomic_DNA"/>
</dbReference>
<keyword evidence="2" id="KW-0472">Membrane</keyword>
<dbReference type="Proteomes" id="UP000175616">
    <property type="component" value="Unassembled WGS sequence"/>
</dbReference>
<name>A0A1E7YMZ7_9PROT</name>
<keyword evidence="2" id="KW-0812">Transmembrane</keyword>
<feature type="transmembrane region" description="Helical" evidence="2">
    <location>
        <begin position="198"/>
        <end position="220"/>
    </location>
</feature>
<evidence type="ECO:0000256" key="1">
    <source>
        <dbReference type="SAM" id="MobiDB-lite"/>
    </source>
</evidence>
<dbReference type="AlphaFoldDB" id="A0A1E7YMZ7"/>
<accession>A0A1E7YMZ7</accession>
<evidence type="ECO:0000256" key="2">
    <source>
        <dbReference type="SAM" id="Phobius"/>
    </source>
</evidence>
<evidence type="ECO:0008006" key="5">
    <source>
        <dbReference type="Google" id="ProtNLM"/>
    </source>
</evidence>
<evidence type="ECO:0000313" key="4">
    <source>
        <dbReference type="Proteomes" id="UP000175616"/>
    </source>
</evidence>
<feature type="transmembrane region" description="Helical" evidence="2">
    <location>
        <begin position="232"/>
        <end position="256"/>
    </location>
</feature>
<feature type="transmembrane region" description="Helical" evidence="2">
    <location>
        <begin position="6"/>
        <end position="23"/>
    </location>
</feature>
<evidence type="ECO:0000313" key="3">
    <source>
        <dbReference type="EMBL" id="OFC35865.1"/>
    </source>
</evidence>
<reference evidence="3 4" key="1">
    <citation type="submission" date="2016-06" db="EMBL/GenBank/DDBJ databases">
        <title>Gene turnover analysis identifies the evolutionary adaptation of the extremophile Acidithiobacillus caldus.</title>
        <authorList>
            <person name="Zhang X."/>
        </authorList>
    </citation>
    <scope>NUCLEOTIDE SEQUENCE [LARGE SCALE GENOMIC DNA]</scope>
    <source>
        <strain evidence="3 4">DX</strain>
    </source>
</reference>